<feature type="compositionally biased region" description="Basic residues" evidence="1">
    <location>
        <begin position="83"/>
        <end position="92"/>
    </location>
</feature>
<organism evidence="2 3">
    <name type="scientific">Vitis vinifera</name>
    <name type="common">Grape</name>
    <dbReference type="NCBI Taxonomy" id="29760"/>
    <lineage>
        <taxon>Eukaryota</taxon>
        <taxon>Viridiplantae</taxon>
        <taxon>Streptophyta</taxon>
        <taxon>Embryophyta</taxon>
        <taxon>Tracheophyta</taxon>
        <taxon>Spermatophyta</taxon>
        <taxon>Magnoliopsida</taxon>
        <taxon>eudicotyledons</taxon>
        <taxon>Gunneridae</taxon>
        <taxon>Pentapetalae</taxon>
        <taxon>rosids</taxon>
        <taxon>Vitales</taxon>
        <taxon>Vitaceae</taxon>
        <taxon>Viteae</taxon>
        <taxon>Vitis</taxon>
    </lineage>
</organism>
<dbReference type="AlphaFoldDB" id="A0A438G1N4"/>
<feature type="compositionally biased region" description="Basic and acidic residues" evidence="1">
    <location>
        <begin position="63"/>
        <end position="73"/>
    </location>
</feature>
<comment type="caution">
    <text evidence="2">The sequence shown here is derived from an EMBL/GenBank/DDBJ whole genome shotgun (WGS) entry which is preliminary data.</text>
</comment>
<gene>
    <name evidence="2" type="ORF">CK203_007315</name>
</gene>
<reference evidence="2 3" key="1">
    <citation type="journal article" date="2018" name="PLoS Genet.">
        <title>Population sequencing reveals clonal diversity and ancestral inbreeding in the grapevine cultivar Chardonnay.</title>
        <authorList>
            <person name="Roach M.J."/>
            <person name="Johnson D.L."/>
            <person name="Bohlmann J."/>
            <person name="van Vuuren H.J."/>
            <person name="Jones S.J."/>
            <person name="Pretorius I.S."/>
            <person name="Schmidt S.A."/>
            <person name="Borneman A.R."/>
        </authorList>
    </citation>
    <scope>NUCLEOTIDE SEQUENCE [LARGE SCALE GENOMIC DNA]</scope>
    <source>
        <strain evidence="3">cv. Chardonnay</strain>
        <tissue evidence="2">Leaf</tissue>
    </source>
</reference>
<name>A0A438G1N4_VITVI</name>
<protein>
    <submittedName>
        <fullName evidence="2">Uncharacterized protein</fullName>
    </submittedName>
</protein>
<feature type="compositionally biased region" description="Basic and acidic residues" evidence="1">
    <location>
        <begin position="1"/>
        <end position="48"/>
    </location>
</feature>
<evidence type="ECO:0000313" key="3">
    <source>
        <dbReference type="Proteomes" id="UP000288805"/>
    </source>
</evidence>
<evidence type="ECO:0000256" key="1">
    <source>
        <dbReference type="SAM" id="MobiDB-lite"/>
    </source>
</evidence>
<dbReference type="Proteomes" id="UP000288805">
    <property type="component" value="Unassembled WGS sequence"/>
</dbReference>
<feature type="region of interest" description="Disordered" evidence="1">
    <location>
        <begin position="1"/>
        <end position="111"/>
    </location>
</feature>
<proteinExistence type="predicted"/>
<sequence>MAPKAEKKPAEKKPAEEKKTVAEKSPAEKKPKAGHGDHEQLHQRHLREACSGGIAAGALQQEADDHFSGDPDGRPIGASRRVGQARRFRGHQGRNEVHQFLKPSIASIDQL</sequence>
<accession>A0A438G1N4</accession>
<evidence type="ECO:0000313" key="2">
    <source>
        <dbReference type="EMBL" id="RVW66129.1"/>
    </source>
</evidence>
<dbReference type="EMBL" id="QGNW01000684">
    <property type="protein sequence ID" value="RVW66129.1"/>
    <property type="molecule type" value="Genomic_DNA"/>
</dbReference>